<organism evidence="5 6">
    <name type="scientific">Alginatibacterium sediminis</name>
    <dbReference type="NCBI Taxonomy" id="2164068"/>
    <lineage>
        <taxon>Bacteria</taxon>
        <taxon>Pseudomonadati</taxon>
        <taxon>Pseudomonadota</taxon>
        <taxon>Gammaproteobacteria</taxon>
        <taxon>Alteromonadales</taxon>
        <taxon>Alteromonadaceae</taxon>
        <taxon>Alginatibacterium</taxon>
    </lineage>
</organism>
<evidence type="ECO:0000256" key="1">
    <source>
        <dbReference type="ARBA" id="ARBA00008853"/>
    </source>
</evidence>
<dbReference type="GO" id="GO:0004341">
    <property type="term" value="F:gluconolactonase activity"/>
    <property type="evidence" value="ECO:0007669"/>
    <property type="project" value="TreeGrafter"/>
</dbReference>
<evidence type="ECO:0000256" key="2">
    <source>
        <dbReference type="PIRSR" id="PIRSR605511-1"/>
    </source>
</evidence>
<dbReference type="RefSeq" id="WP_120355425.1">
    <property type="nucleotide sequence ID" value="NZ_RAQO01000007.1"/>
</dbReference>
<feature type="active site" description="Proton donor/acceptor" evidence="2">
    <location>
        <position position="195"/>
    </location>
</feature>
<dbReference type="Pfam" id="PF08450">
    <property type="entry name" value="SGL"/>
    <property type="match status" value="1"/>
</dbReference>
<dbReference type="SUPFAM" id="SSF63829">
    <property type="entry name" value="Calcium-dependent phosphotriesterase"/>
    <property type="match status" value="1"/>
</dbReference>
<dbReference type="PRINTS" id="PR01790">
    <property type="entry name" value="SMP30FAMILY"/>
</dbReference>
<dbReference type="AlphaFoldDB" id="A0A420E9Q1"/>
<keyword evidence="3" id="KW-0862">Zinc</keyword>
<comment type="similarity">
    <text evidence="1">Belongs to the SMP-30/CGR1 family.</text>
</comment>
<gene>
    <name evidence="5" type="ORF">DBZ36_13155</name>
</gene>
<dbReference type="OrthoDB" id="9775406at2"/>
<evidence type="ECO:0000313" key="6">
    <source>
        <dbReference type="Proteomes" id="UP000286482"/>
    </source>
</evidence>
<name>A0A420E9Q1_9ALTE</name>
<comment type="cofactor">
    <cofactor evidence="3">
        <name>Zn(2+)</name>
        <dbReference type="ChEBI" id="CHEBI:29105"/>
    </cofactor>
    <text evidence="3">Binds 1 divalent metal cation per subunit.</text>
</comment>
<proteinExistence type="inferred from homology"/>
<dbReference type="PANTHER" id="PTHR10907:SF47">
    <property type="entry name" value="REGUCALCIN"/>
    <property type="match status" value="1"/>
</dbReference>
<feature type="domain" description="SMP-30/Gluconolactonase/LRE-like region" evidence="4">
    <location>
        <begin position="13"/>
        <end position="254"/>
    </location>
</feature>
<dbReference type="InterPro" id="IPR011042">
    <property type="entry name" value="6-blade_b-propeller_TolB-like"/>
</dbReference>
<dbReference type="PANTHER" id="PTHR10907">
    <property type="entry name" value="REGUCALCIN"/>
    <property type="match status" value="1"/>
</dbReference>
<dbReference type="GO" id="GO:0005509">
    <property type="term" value="F:calcium ion binding"/>
    <property type="evidence" value="ECO:0007669"/>
    <property type="project" value="TreeGrafter"/>
</dbReference>
<feature type="binding site" evidence="3">
    <location>
        <position position="99"/>
    </location>
    <ligand>
        <name>substrate</name>
    </ligand>
</feature>
<dbReference type="InterPro" id="IPR005511">
    <property type="entry name" value="SMP-30"/>
</dbReference>
<evidence type="ECO:0000313" key="5">
    <source>
        <dbReference type="EMBL" id="RKF17401.1"/>
    </source>
</evidence>
<sequence>MPSEIMSHPRCTLGEGPIWHPTQQRFYWVDIPEKRLYCQSSELKFWQFEQMPSAIAWVDEQWIVIAMESGLYRFDSLSDSTDLSLLVAFDHDSQQYRSNDGRADPWGGFWISTLSLDEIQGEGKIYRFYQGKLQLIVDGLTIPNGICFSADKQWGYYADSPSSKIYRVKLNPDDGSFLESAQVFVDRSEEQLIPDGAIIDANNQLWTTHWGSSEIVCYSSDGQLIKTIKTDAIQPTCPAFGGNNLQDLFVTSASIGLNERCTQADGQVLKLFDCGQGKPEPALQL</sequence>
<dbReference type="Gene3D" id="2.120.10.30">
    <property type="entry name" value="TolB, C-terminal domain"/>
    <property type="match status" value="1"/>
</dbReference>
<feature type="binding site" evidence="3">
    <location>
        <position position="195"/>
    </location>
    <ligand>
        <name>a divalent metal cation</name>
        <dbReference type="ChEBI" id="CHEBI:60240"/>
    </ligand>
</feature>
<feature type="binding site" evidence="3">
    <location>
        <position position="117"/>
    </location>
    <ligand>
        <name>substrate</name>
    </ligand>
</feature>
<dbReference type="InterPro" id="IPR013658">
    <property type="entry name" value="SGL"/>
</dbReference>
<evidence type="ECO:0000259" key="4">
    <source>
        <dbReference type="Pfam" id="PF08450"/>
    </source>
</evidence>
<feature type="binding site" evidence="3">
    <location>
        <position position="144"/>
    </location>
    <ligand>
        <name>a divalent metal cation</name>
        <dbReference type="ChEBI" id="CHEBI:60240"/>
    </ligand>
</feature>
<accession>A0A420E9Q1</accession>
<dbReference type="Proteomes" id="UP000286482">
    <property type="component" value="Unassembled WGS sequence"/>
</dbReference>
<feature type="binding site" evidence="3">
    <location>
        <position position="15"/>
    </location>
    <ligand>
        <name>a divalent metal cation</name>
        <dbReference type="ChEBI" id="CHEBI:60240"/>
    </ligand>
</feature>
<evidence type="ECO:0000256" key="3">
    <source>
        <dbReference type="PIRSR" id="PIRSR605511-2"/>
    </source>
</evidence>
<dbReference type="EMBL" id="RAQO01000007">
    <property type="protein sequence ID" value="RKF17401.1"/>
    <property type="molecule type" value="Genomic_DNA"/>
</dbReference>
<dbReference type="GO" id="GO:0019853">
    <property type="term" value="P:L-ascorbic acid biosynthetic process"/>
    <property type="evidence" value="ECO:0007669"/>
    <property type="project" value="TreeGrafter"/>
</dbReference>
<feature type="binding site" evidence="3">
    <location>
        <position position="97"/>
    </location>
    <ligand>
        <name>substrate</name>
    </ligand>
</feature>
<reference evidence="5 6" key="1">
    <citation type="submission" date="2018-09" db="EMBL/GenBank/DDBJ databases">
        <authorList>
            <person name="Wang Z."/>
        </authorList>
    </citation>
    <scope>NUCLEOTIDE SEQUENCE [LARGE SCALE GENOMIC DNA]</scope>
    <source>
        <strain evidence="5 6">ALS 81</strain>
    </source>
</reference>
<protein>
    <submittedName>
        <fullName evidence="5">SMP-30/gluconolactonase/LRE family protein</fullName>
    </submittedName>
</protein>
<keyword evidence="3" id="KW-0479">Metal-binding</keyword>
<comment type="caution">
    <text evidence="5">The sequence shown here is derived from an EMBL/GenBank/DDBJ whole genome shotgun (WGS) entry which is preliminary data.</text>
</comment>
<keyword evidence="6" id="KW-1185">Reference proteome</keyword>